<dbReference type="OrthoDB" id="205623at2759"/>
<dbReference type="Proteomes" id="UP000325577">
    <property type="component" value="Linkage Group LG14"/>
</dbReference>
<evidence type="ECO:0000313" key="6">
    <source>
        <dbReference type="Proteomes" id="UP000325577"/>
    </source>
</evidence>
<dbReference type="PANTHER" id="PTHR11783">
    <property type="entry name" value="SULFOTRANSFERASE SULT"/>
    <property type="match status" value="1"/>
</dbReference>
<dbReference type="Pfam" id="PF00685">
    <property type="entry name" value="Sulfotransfer_1"/>
    <property type="match status" value="1"/>
</dbReference>
<dbReference type="InterPro" id="IPR000863">
    <property type="entry name" value="Sulfotransferase_dom"/>
</dbReference>
<dbReference type="SUPFAM" id="SSF52540">
    <property type="entry name" value="P-loop containing nucleoside triphosphate hydrolases"/>
    <property type="match status" value="1"/>
</dbReference>
<feature type="domain" description="Sulfotransferase" evidence="4">
    <location>
        <begin position="94"/>
        <end position="163"/>
    </location>
</feature>
<evidence type="ECO:0000256" key="1">
    <source>
        <dbReference type="ARBA" id="ARBA00005771"/>
    </source>
</evidence>
<dbReference type="Gene3D" id="3.40.50.300">
    <property type="entry name" value="P-loop containing nucleotide triphosphate hydrolases"/>
    <property type="match status" value="2"/>
</dbReference>
<comment type="similarity">
    <text evidence="1 3">Belongs to the sulfotransferase 1 family.</text>
</comment>
<proteinExistence type="inferred from homology"/>
<dbReference type="GO" id="GO:0008146">
    <property type="term" value="F:sulfotransferase activity"/>
    <property type="evidence" value="ECO:0007669"/>
    <property type="project" value="InterPro"/>
</dbReference>
<name>A0A5J5B782_9ASTE</name>
<organism evidence="5 6">
    <name type="scientific">Nyssa sinensis</name>
    <dbReference type="NCBI Taxonomy" id="561372"/>
    <lineage>
        <taxon>Eukaryota</taxon>
        <taxon>Viridiplantae</taxon>
        <taxon>Streptophyta</taxon>
        <taxon>Embryophyta</taxon>
        <taxon>Tracheophyta</taxon>
        <taxon>Spermatophyta</taxon>
        <taxon>Magnoliopsida</taxon>
        <taxon>eudicotyledons</taxon>
        <taxon>Gunneridae</taxon>
        <taxon>Pentapetalae</taxon>
        <taxon>asterids</taxon>
        <taxon>Cornales</taxon>
        <taxon>Nyssaceae</taxon>
        <taxon>Nyssa</taxon>
    </lineage>
</organism>
<dbReference type="EMBL" id="CM018037">
    <property type="protein sequence ID" value="KAA8539085.1"/>
    <property type="molecule type" value="Genomic_DNA"/>
</dbReference>
<evidence type="ECO:0000313" key="5">
    <source>
        <dbReference type="EMBL" id="KAA8539085.1"/>
    </source>
</evidence>
<evidence type="ECO:0000259" key="4">
    <source>
        <dbReference type="Pfam" id="PF00685"/>
    </source>
</evidence>
<reference evidence="5 6" key="1">
    <citation type="submission" date="2019-09" db="EMBL/GenBank/DDBJ databases">
        <title>A chromosome-level genome assembly of the Chinese tupelo Nyssa sinensis.</title>
        <authorList>
            <person name="Yang X."/>
            <person name="Kang M."/>
            <person name="Yang Y."/>
            <person name="Xiong H."/>
            <person name="Wang M."/>
            <person name="Zhang Z."/>
            <person name="Wang Z."/>
            <person name="Wu H."/>
            <person name="Ma T."/>
            <person name="Liu J."/>
            <person name="Xi Z."/>
        </authorList>
    </citation>
    <scope>NUCLEOTIDE SEQUENCE [LARGE SCALE GENOMIC DNA]</scope>
    <source>
        <strain evidence="5">J267</strain>
        <tissue evidence="5">Leaf</tissue>
    </source>
</reference>
<keyword evidence="6" id="KW-1185">Reference proteome</keyword>
<accession>A0A5J5B782</accession>
<dbReference type="EC" id="2.8.2.-" evidence="3"/>
<sequence>MHCSDSLKPLLDQLPKESFWDDFDLYQLEGFSYDPRQVEAVIGSQAHFEARDDDIMLASPMKTGTTWLKALCLSIMRPENTANVLEGKLKDASRAAIYEVLWRCSLERLENLDVNKSGFNHLVGLPNSSFFRLGVVGDWKNNFTAEMRERLDQITLENLEGFGLEFEI</sequence>
<gene>
    <name evidence="5" type="ORF">F0562_025777</name>
</gene>
<protein>
    <recommendedName>
        <fullName evidence="3">Sulfotransferase</fullName>
        <ecNumber evidence="3">2.8.2.-</ecNumber>
    </recommendedName>
</protein>
<evidence type="ECO:0000256" key="2">
    <source>
        <dbReference type="ARBA" id="ARBA00022679"/>
    </source>
</evidence>
<evidence type="ECO:0000256" key="3">
    <source>
        <dbReference type="RuleBase" id="RU361155"/>
    </source>
</evidence>
<keyword evidence="2 3" id="KW-0808">Transferase</keyword>
<dbReference type="InterPro" id="IPR027417">
    <property type="entry name" value="P-loop_NTPase"/>
</dbReference>
<dbReference type="AlphaFoldDB" id="A0A5J5B782"/>